<dbReference type="GeneID" id="54783344"/>
<evidence type="ECO:0000256" key="1">
    <source>
        <dbReference type="SAM" id="MobiDB-lite"/>
    </source>
</evidence>
<evidence type="ECO:0000313" key="3">
    <source>
        <dbReference type="Proteomes" id="UP000449547"/>
    </source>
</evidence>
<protein>
    <recommendedName>
        <fullName evidence="4">Transcription factor domain-containing protein</fullName>
    </recommendedName>
</protein>
<gene>
    <name evidence="2" type="ORF">DIURU_004693</name>
</gene>
<dbReference type="GO" id="GO:0001228">
    <property type="term" value="F:DNA-binding transcription activator activity, RNA polymerase II-specific"/>
    <property type="evidence" value="ECO:0007669"/>
    <property type="project" value="TreeGrafter"/>
</dbReference>
<sequence>MHSNNKVKKPRRKPKPAVSEVSAVFTPPTTPLSTVSTTSSQSPSPISIQSLLSIPLAGHLVSDEVLDVVSPRIISTPRIPAVYSLNSPSKLMGISPFEYGILHHFETWAKAKTILSNEARLRFAWEKVIPRYLLESDILKISVFAYSSMLLLQKHNPQYLLGETSYSSSFNDESLTLYEFAFTNFESQIKQINKLNNKIKAGEPINELEAISFVMGATILMRVFGRHSRRTMPLISFDRSQQDFQSLCSEMRRSLTICWPILEREQQAALVPLQVKNIDCPLSPIIRQLLDDLDASPPELLKGKRDHEEINIKLALRDAILILNAQVQQCVELSSEVPIHRFQHLTEESFWCQVYNENYFALRILNLYCAHLLLLQYYFVRERNMWIDFMKWFQQDNVFKFGGFFYDGDQKLYEKVVLNGYTAGCRDLWKIHID</sequence>
<dbReference type="PANTHER" id="PTHR47784:SF5">
    <property type="entry name" value="STEROL UPTAKE CONTROL PROTEIN 2"/>
    <property type="match status" value="1"/>
</dbReference>
<dbReference type="Proteomes" id="UP000449547">
    <property type="component" value="Unassembled WGS sequence"/>
</dbReference>
<dbReference type="VEuPathDB" id="FungiDB:DIURU_004693"/>
<feature type="compositionally biased region" description="Basic residues" evidence="1">
    <location>
        <begin position="1"/>
        <end position="15"/>
    </location>
</feature>
<reference evidence="2 3" key="1">
    <citation type="submission" date="2019-07" db="EMBL/GenBank/DDBJ databases">
        <title>Genome assembly of two rare yeast pathogens: Diutina rugosa and Trichomonascus ciferrii.</title>
        <authorList>
            <person name="Mixao V."/>
            <person name="Saus E."/>
            <person name="Hansen A."/>
            <person name="Lass-Flor C."/>
            <person name="Gabaldon T."/>
        </authorList>
    </citation>
    <scope>NUCLEOTIDE SEQUENCE [LARGE SCALE GENOMIC DNA]</scope>
    <source>
        <strain evidence="2 3">CBS 613</strain>
    </source>
</reference>
<dbReference type="AlphaFoldDB" id="A0A642UGG1"/>
<organism evidence="2 3">
    <name type="scientific">Diutina rugosa</name>
    <name type="common">Yeast</name>
    <name type="synonym">Candida rugosa</name>
    <dbReference type="NCBI Taxonomy" id="5481"/>
    <lineage>
        <taxon>Eukaryota</taxon>
        <taxon>Fungi</taxon>
        <taxon>Dikarya</taxon>
        <taxon>Ascomycota</taxon>
        <taxon>Saccharomycotina</taxon>
        <taxon>Pichiomycetes</taxon>
        <taxon>Debaryomycetaceae</taxon>
        <taxon>Diutina</taxon>
    </lineage>
</organism>
<dbReference type="OrthoDB" id="4023759at2759"/>
<name>A0A642UGG1_DIURU</name>
<accession>A0A642UGG1</accession>
<feature type="compositionally biased region" description="Low complexity" evidence="1">
    <location>
        <begin position="31"/>
        <end position="43"/>
    </location>
</feature>
<dbReference type="OMA" id="ETIVWTH"/>
<feature type="region of interest" description="Disordered" evidence="1">
    <location>
        <begin position="1"/>
        <end position="43"/>
    </location>
</feature>
<evidence type="ECO:0000313" key="2">
    <source>
        <dbReference type="EMBL" id="KAA8898409.1"/>
    </source>
</evidence>
<dbReference type="RefSeq" id="XP_034010530.1">
    <property type="nucleotide sequence ID" value="XM_034157594.1"/>
</dbReference>
<evidence type="ECO:0008006" key="4">
    <source>
        <dbReference type="Google" id="ProtNLM"/>
    </source>
</evidence>
<proteinExistence type="predicted"/>
<dbReference type="EMBL" id="SWFT01000146">
    <property type="protein sequence ID" value="KAA8898409.1"/>
    <property type="molecule type" value="Genomic_DNA"/>
</dbReference>
<keyword evidence="3" id="KW-1185">Reference proteome</keyword>
<comment type="caution">
    <text evidence="2">The sequence shown here is derived from an EMBL/GenBank/DDBJ whole genome shotgun (WGS) entry which is preliminary data.</text>
</comment>
<dbReference type="InterPro" id="IPR053157">
    <property type="entry name" value="Sterol_Uptake_Regulator"/>
</dbReference>
<dbReference type="PANTHER" id="PTHR47784">
    <property type="entry name" value="STEROL UPTAKE CONTROL PROTEIN 2"/>
    <property type="match status" value="1"/>
</dbReference>